<keyword evidence="2 3" id="KW-0040">ANK repeat</keyword>
<keyword evidence="1" id="KW-0677">Repeat</keyword>
<evidence type="ECO:0000256" key="2">
    <source>
        <dbReference type="ARBA" id="ARBA00023043"/>
    </source>
</evidence>
<dbReference type="Pfam" id="PF12796">
    <property type="entry name" value="Ank_2"/>
    <property type="match status" value="3"/>
</dbReference>
<dbReference type="InterPro" id="IPR050889">
    <property type="entry name" value="Dendritic_Spine_Reg/Scaffold"/>
</dbReference>
<accession>A0A485LKZ7</accession>
<dbReference type="OrthoDB" id="341259at2759"/>
<sequence length="404" mass="44668">MVLDAIKARPLVTVCETPQHTTFPDNVDNSTPMVGWAPHSPRTVNVPVANEASSRRLLDAIRDGDEDLGCRLVHDSSIDINAEGNIPAVDLPSDERQWGPQQWTPLLYAASLNRSKIITSLLACPHIDIYRYRGRDAIFRAARFDHAEAYMALSSHPEIQHWYPDFNHELLHFTLDGKKNCVRVLAQHPITDVNFIDTELEELFIGSALHVACNKGDADIVRLLLACDRVDVAKQTRYGMTGLQFACLHGFEDVVRVLLELSPPEKLLPTDHDKQALHVAAIQGHVGVLQLLLATGWFDVNATNWQGLTPLHCAITNNRLDVVLALLESNEIDVNRFQEKTKQTALHMASIQGHANIVQALLGCKAIDVAFPDREGKTALDSAINGTNCEVLAAFEAAEVVKSQ</sequence>
<evidence type="ECO:0000313" key="5">
    <source>
        <dbReference type="EMBL" id="VFT99397.1"/>
    </source>
</evidence>
<protein>
    <submittedName>
        <fullName evidence="5">Aste57867_22744 protein</fullName>
    </submittedName>
</protein>
<evidence type="ECO:0000313" key="4">
    <source>
        <dbReference type="EMBL" id="KAF0685324.1"/>
    </source>
</evidence>
<gene>
    <name evidence="5" type="primary">Aste57867_22744</name>
    <name evidence="4" type="ORF">As57867_022674</name>
    <name evidence="5" type="ORF">ASTE57867_22744</name>
</gene>
<dbReference type="EMBL" id="CAADRA010007211">
    <property type="protein sequence ID" value="VFT99397.1"/>
    <property type="molecule type" value="Genomic_DNA"/>
</dbReference>
<evidence type="ECO:0000256" key="1">
    <source>
        <dbReference type="ARBA" id="ARBA00022737"/>
    </source>
</evidence>
<reference evidence="5 6" key="1">
    <citation type="submission" date="2019-03" db="EMBL/GenBank/DDBJ databases">
        <authorList>
            <person name="Gaulin E."/>
            <person name="Dumas B."/>
        </authorList>
    </citation>
    <scope>NUCLEOTIDE SEQUENCE [LARGE SCALE GENOMIC DNA]</scope>
    <source>
        <strain evidence="5">CBS 568.67</strain>
    </source>
</reference>
<dbReference type="PROSITE" id="PS50088">
    <property type="entry name" value="ANK_REPEAT"/>
    <property type="match status" value="2"/>
</dbReference>
<dbReference type="PANTHER" id="PTHR24166:SF48">
    <property type="entry name" value="PROTEIN VAPYRIN"/>
    <property type="match status" value="1"/>
</dbReference>
<dbReference type="Gene3D" id="1.25.40.20">
    <property type="entry name" value="Ankyrin repeat-containing domain"/>
    <property type="match status" value="3"/>
</dbReference>
<feature type="repeat" description="ANK" evidence="3">
    <location>
        <begin position="272"/>
        <end position="296"/>
    </location>
</feature>
<evidence type="ECO:0000256" key="3">
    <source>
        <dbReference type="PROSITE-ProRule" id="PRU00023"/>
    </source>
</evidence>
<proteinExistence type="predicted"/>
<organism evidence="5 6">
    <name type="scientific">Aphanomyces stellatus</name>
    <dbReference type="NCBI Taxonomy" id="120398"/>
    <lineage>
        <taxon>Eukaryota</taxon>
        <taxon>Sar</taxon>
        <taxon>Stramenopiles</taxon>
        <taxon>Oomycota</taxon>
        <taxon>Saprolegniomycetes</taxon>
        <taxon>Saprolegniales</taxon>
        <taxon>Verrucalvaceae</taxon>
        <taxon>Aphanomyces</taxon>
    </lineage>
</organism>
<dbReference type="Proteomes" id="UP000332933">
    <property type="component" value="Unassembled WGS sequence"/>
</dbReference>
<reference evidence="4" key="2">
    <citation type="submission" date="2019-06" db="EMBL/GenBank/DDBJ databases">
        <title>Genomics analysis of Aphanomyces spp. identifies a new class of oomycete effector associated with host adaptation.</title>
        <authorList>
            <person name="Gaulin E."/>
        </authorList>
    </citation>
    <scope>NUCLEOTIDE SEQUENCE</scope>
    <source>
        <strain evidence="4">CBS 578.67</strain>
    </source>
</reference>
<evidence type="ECO:0000313" key="6">
    <source>
        <dbReference type="Proteomes" id="UP000332933"/>
    </source>
</evidence>
<dbReference type="SMART" id="SM00248">
    <property type="entry name" value="ANK"/>
    <property type="match status" value="7"/>
</dbReference>
<feature type="repeat" description="ANK" evidence="3">
    <location>
        <begin position="306"/>
        <end position="339"/>
    </location>
</feature>
<dbReference type="InterPro" id="IPR036770">
    <property type="entry name" value="Ankyrin_rpt-contain_sf"/>
</dbReference>
<dbReference type="PANTHER" id="PTHR24166">
    <property type="entry name" value="ROLLING PEBBLES, ISOFORM B"/>
    <property type="match status" value="1"/>
</dbReference>
<dbReference type="SUPFAM" id="SSF48403">
    <property type="entry name" value="Ankyrin repeat"/>
    <property type="match status" value="2"/>
</dbReference>
<name>A0A485LKZ7_9STRA</name>
<dbReference type="PROSITE" id="PS50297">
    <property type="entry name" value="ANK_REP_REGION"/>
    <property type="match status" value="2"/>
</dbReference>
<dbReference type="InterPro" id="IPR002110">
    <property type="entry name" value="Ankyrin_rpt"/>
</dbReference>
<keyword evidence="6" id="KW-1185">Reference proteome</keyword>
<dbReference type="AlphaFoldDB" id="A0A485LKZ7"/>
<dbReference type="EMBL" id="VJMH01007185">
    <property type="protein sequence ID" value="KAF0685324.1"/>
    <property type="molecule type" value="Genomic_DNA"/>
</dbReference>